<keyword evidence="1" id="KW-0472">Membrane</keyword>
<sequence length="66" mass="7561">MCAPRTVLLRLRIPMPNHWPPADAAIIIVAITLAIARNWLRILKKNRHTMRHLANIIPMAAWFASL</sequence>
<keyword evidence="1" id="KW-0812">Transmembrane</keyword>
<organism evidence="2 3">
    <name type="scientific">Blastopirellula marina</name>
    <dbReference type="NCBI Taxonomy" id="124"/>
    <lineage>
        <taxon>Bacteria</taxon>
        <taxon>Pseudomonadati</taxon>
        <taxon>Planctomycetota</taxon>
        <taxon>Planctomycetia</taxon>
        <taxon>Pirellulales</taxon>
        <taxon>Pirellulaceae</taxon>
        <taxon>Blastopirellula</taxon>
    </lineage>
</organism>
<dbReference type="Proteomes" id="UP000238322">
    <property type="component" value="Unassembled WGS sequence"/>
</dbReference>
<name>A0A2S8G556_9BACT</name>
<dbReference type="RefSeq" id="WP_105327990.1">
    <property type="nucleotide sequence ID" value="NZ_PUHY01000004.1"/>
</dbReference>
<evidence type="ECO:0000313" key="2">
    <source>
        <dbReference type="EMBL" id="PQO39553.1"/>
    </source>
</evidence>
<gene>
    <name evidence="2" type="ORF">C5Y83_02060</name>
</gene>
<dbReference type="EMBL" id="PUHY01000004">
    <property type="protein sequence ID" value="PQO39553.1"/>
    <property type="molecule type" value="Genomic_DNA"/>
</dbReference>
<feature type="transmembrane region" description="Helical" evidence="1">
    <location>
        <begin position="20"/>
        <end position="40"/>
    </location>
</feature>
<comment type="caution">
    <text evidence="2">The sequence shown here is derived from an EMBL/GenBank/DDBJ whole genome shotgun (WGS) entry which is preliminary data.</text>
</comment>
<proteinExistence type="predicted"/>
<evidence type="ECO:0000313" key="3">
    <source>
        <dbReference type="Proteomes" id="UP000238322"/>
    </source>
</evidence>
<dbReference type="AlphaFoldDB" id="A0A2S8G556"/>
<keyword evidence="1" id="KW-1133">Transmembrane helix</keyword>
<accession>A0A2S8G556</accession>
<reference evidence="2 3" key="1">
    <citation type="submission" date="2018-02" db="EMBL/GenBank/DDBJ databases">
        <title>Comparative genomes isolates from brazilian mangrove.</title>
        <authorList>
            <person name="Araujo J.E."/>
            <person name="Taketani R.G."/>
            <person name="Silva M.C.P."/>
            <person name="Loureco M.V."/>
            <person name="Andreote F.D."/>
        </authorList>
    </citation>
    <scope>NUCLEOTIDE SEQUENCE [LARGE SCALE GENOMIC DNA]</scope>
    <source>
        <strain evidence="2 3">Hex-1 MGV</strain>
    </source>
</reference>
<protein>
    <submittedName>
        <fullName evidence="2">Uncharacterized protein</fullName>
    </submittedName>
</protein>
<evidence type="ECO:0000256" key="1">
    <source>
        <dbReference type="SAM" id="Phobius"/>
    </source>
</evidence>